<evidence type="ECO:0000313" key="2">
    <source>
        <dbReference type="Proteomes" id="UP000290876"/>
    </source>
</evidence>
<reference evidence="1 2" key="1">
    <citation type="submission" date="2019-01" db="EMBL/GenBank/DDBJ databases">
        <authorList>
            <consortium name="Pathogen Informatics"/>
        </authorList>
    </citation>
    <scope>NUCLEOTIDE SEQUENCE [LARGE SCALE GENOMIC DNA]</scope>
    <source>
        <strain evidence="1 2">NCTC10184</strain>
    </source>
</reference>
<dbReference type="InterPro" id="IPR013325">
    <property type="entry name" value="RNA_pol_sigma_r2"/>
</dbReference>
<dbReference type="GO" id="GO:0006352">
    <property type="term" value="P:DNA-templated transcription initiation"/>
    <property type="evidence" value="ECO:0007669"/>
    <property type="project" value="InterPro"/>
</dbReference>
<dbReference type="AlphaFoldDB" id="A0A449BAQ0"/>
<accession>A0A449BAQ0</accession>
<dbReference type="Proteomes" id="UP000290876">
    <property type="component" value="Chromosome"/>
</dbReference>
<evidence type="ECO:0000313" key="1">
    <source>
        <dbReference type="EMBL" id="VEU78107.1"/>
    </source>
</evidence>
<name>A0A449BAQ0_9BACT</name>
<dbReference type="GO" id="GO:0003700">
    <property type="term" value="F:DNA-binding transcription factor activity"/>
    <property type="evidence" value="ECO:0007669"/>
    <property type="project" value="InterPro"/>
</dbReference>
<organism evidence="1 2">
    <name type="scientific">Mycoplasmopsis columbinasalis</name>
    <dbReference type="NCBI Taxonomy" id="114880"/>
    <lineage>
        <taxon>Bacteria</taxon>
        <taxon>Bacillati</taxon>
        <taxon>Mycoplasmatota</taxon>
        <taxon>Mycoplasmoidales</taxon>
        <taxon>Metamycoplasmataceae</taxon>
        <taxon>Mycoplasmopsis</taxon>
    </lineage>
</organism>
<dbReference type="SUPFAM" id="SSF88946">
    <property type="entry name" value="Sigma2 domain of RNA polymerase sigma factors"/>
    <property type="match status" value="1"/>
</dbReference>
<proteinExistence type="predicted"/>
<gene>
    <name evidence="1" type="ORF">NCTC10184_00329</name>
</gene>
<dbReference type="KEGG" id="mcob:NCTC10184_00329"/>
<sequence length="204" mass="24819">MPTRVFIFKKLKAFNQFVNSKDSAGLQLLFDSMTDNELTKLIHLKYRELIQSFITKTLNQQYSHENKDDVYGDFLLKVGYFLKSYEPRLKQASFTTFLVKIVTNFTKNYLRSERKRWKNERTMQIGNSDFDFELFDLEDKDAQTWTLVENIDLLKFWRRELSTLERKFCLQKRFNFKDHLMSTQKLHKLQHTIQTKFHNFYQTY</sequence>
<dbReference type="EMBL" id="LR215043">
    <property type="protein sequence ID" value="VEU78107.1"/>
    <property type="molecule type" value="Genomic_DNA"/>
</dbReference>
<protein>
    <submittedName>
        <fullName evidence="1">Uncharacterized protein</fullName>
    </submittedName>
</protein>
<keyword evidence="2" id="KW-1185">Reference proteome</keyword>
<dbReference type="Gene3D" id="1.10.1740.10">
    <property type="match status" value="1"/>
</dbReference>
<dbReference type="RefSeq" id="WP_129622954.1">
    <property type="nucleotide sequence ID" value="NZ_LR215043.1"/>
</dbReference>